<protein>
    <recommendedName>
        <fullName evidence="2">XdhC Rossmann domain-containing protein</fullName>
    </recommendedName>
</protein>
<proteinExistence type="predicted"/>
<evidence type="ECO:0000256" key="1">
    <source>
        <dbReference type="SAM" id="MobiDB-lite"/>
    </source>
</evidence>
<dbReference type="InterPro" id="IPR052698">
    <property type="entry name" value="MoCofactor_Util/Proc"/>
</dbReference>
<dbReference type="AlphaFoldDB" id="A0A1J5PY24"/>
<reference evidence="3" key="1">
    <citation type="submission" date="2016-10" db="EMBL/GenBank/DDBJ databases">
        <title>Sequence of Gallionella enrichment culture.</title>
        <authorList>
            <person name="Poehlein A."/>
            <person name="Muehling M."/>
            <person name="Daniel R."/>
        </authorList>
    </citation>
    <scope>NUCLEOTIDE SEQUENCE</scope>
</reference>
<feature type="region of interest" description="Disordered" evidence="1">
    <location>
        <begin position="1"/>
        <end position="68"/>
    </location>
</feature>
<gene>
    <name evidence="3" type="ORF">GALL_498830</name>
</gene>
<dbReference type="Gene3D" id="3.40.50.720">
    <property type="entry name" value="NAD(P)-binding Rossmann-like Domain"/>
    <property type="match status" value="1"/>
</dbReference>
<evidence type="ECO:0000313" key="3">
    <source>
        <dbReference type="EMBL" id="OIQ68525.1"/>
    </source>
</evidence>
<organism evidence="3">
    <name type="scientific">mine drainage metagenome</name>
    <dbReference type="NCBI Taxonomy" id="410659"/>
    <lineage>
        <taxon>unclassified sequences</taxon>
        <taxon>metagenomes</taxon>
        <taxon>ecological metagenomes</taxon>
    </lineage>
</organism>
<dbReference type="EMBL" id="MLJW01005258">
    <property type="protein sequence ID" value="OIQ68525.1"/>
    <property type="molecule type" value="Genomic_DNA"/>
</dbReference>
<accession>A0A1J5PY24</accession>
<dbReference type="PANTHER" id="PTHR30388:SF6">
    <property type="entry name" value="XANTHINE DEHYDROGENASE SUBUNIT A-RELATED"/>
    <property type="match status" value="1"/>
</dbReference>
<dbReference type="InterPro" id="IPR027051">
    <property type="entry name" value="XdhC_Rossmann_dom"/>
</dbReference>
<dbReference type="PANTHER" id="PTHR30388">
    <property type="entry name" value="ALDEHYDE OXIDOREDUCTASE MOLYBDENUM COFACTOR ASSEMBLY PROTEIN"/>
    <property type="match status" value="1"/>
</dbReference>
<sequence length="222" mass="23045">MIYSDRPAGPPQQAYGDNRLPGSGYAYPDEDNRGLRPPATVGAPGNATGTVQQQPPQGPDGAPMVLSALPPEEQPEAAPANLPPNVTPVRIAQPALAIAGLPPGSVVLVMTHDHQLDFDIVAAALQRPDLAAVGLIGSDTKRARFLGRLARQGIPADRLICPVGLPGIEGKEPAVVALSVAAQILQLQPSLPTAQRSVAEMPKIERSCGDCVCPPVNARAPR</sequence>
<dbReference type="Pfam" id="PF13478">
    <property type="entry name" value="XdhC_C"/>
    <property type="match status" value="1"/>
</dbReference>
<feature type="compositionally biased region" description="Low complexity" evidence="1">
    <location>
        <begin position="52"/>
        <end position="68"/>
    </location>
</feature>
<evidence type="ECO:0000259" key="2">
    <source>
        <dbReference type="Pfam" id="PF13478"/>
    </source>
</evidence>
<name>A0A1J5PY24_9ZZZZ</name>
<feature type="domain" description="XdhC Rossmann" evidence="2">
    <location>
        <begin position="82"/>
        <end position="184"/>
    </location>
</feature>
<comment type="caution">
    <text evidence="3">The sequence shown here is derived from an EMBL/GenBank/DDBJ whole genome shotgun (WGS) entry which is preliminary data.</text>
</comment>